<dbReference type="EMBL" id="JBBNAG010000010">
    <property type="protein sequence ID" value="KAK9101238.1"/>
    <property type="molecule type" value="Genomic_DNA"/>
</dbReference>
<sequence>MDSVAIEPSRTTTTLNSGALIGENHNAMLKESIDRFFVECQKGLSDFSGFLNIFFRFLQARIDPPLETVWFYSALSFRVANANADTGEEQCGLRRVKRARDLFQLLTACAASCGGVKSVAVMAPVVVELYGAAVEVKERKLVSEVEGLLDGILSYAMSEEVCEGFVEGEFGVGHLAGVVIVEAFLLKLCLKLKSGGGSSKTDLVKELRIWAVGAITGFQNHYFFGLELHFLATVLNRNEVVRDGSLLFSYTIEILFRMLLDSTLPVSSLLDSEDEISLRRIIYDALILAEYSILSPEGEIQLGSYSMKYLALTRVIVVHEAIQFVRKIGDHAKAISYLDAYSRSRLRSFLIKWASNLAGMIGKATKPDVPTPQSLIKWLLKLEDQGVAEVFDGKISKFRAKLVKDFSKQDNEQLPFQLESKEEDVFYVIDNKAEEEEDGQIISMDAAFLAAAHTMKIASKGGRRKRKDVQQERKGITTKTKFLREHIGDRRAKHDFLVDDKGMGSESEVENPHSSEDSDLMEE</sequence>
<reference evidence="2 3" key="1">
    <citation type="submission" date="2024-01" db="EMBL/GenBank/DDBJ databases">
        <title>Genome assemblies of Stephania.</title>
        <authorList>
            <person name="Yang L."/>
        </authorList>
    </citation>
    <scope>NUCLEOTIDE SEQUENCE [LARGE SCALE GENOMIC DNA]</scope>
    <source>
        <strain evidence="2">JXDWG</strain>
        <tissue evidence="2">Leaf</tissue>
    </source>
</reference>
<evidence type="ECO:0000313" key="2">
    <source>
        <dbReference type="EMBL" id="KAK9101238.1"/>
    </source>
</evidence>
<protein>
    <submittedName>
        <fullName evidence="2">Uncharacterized protein</fullName>
    </submittedName>
</protein>
<feature type="compositionally biased region" description="Basic and acidic residues" evidence="1">
    <location>
        <begin position="482"/>
        <end position="503"/>
    </location>
</feature>
<name>A0AAP0F2F2_9MAGN</name>
<dbReference type="PANTHER" id="PTHR35505">
    <property type="entry name" value="OS01G0600300 PROTEIN"/>
    <property type="match status" value="1"/>
</dbReference>
<gene>
    <name evidence="2" type="ORF">Scep_024668</name>
</gene>
<evidence type="ECO:0000256" key="1">
    <source>
        <dbReference type="SAM" id="MobiDB-lite"/>
    </source>
</evidence>
<dbReference type="AlphaFoldDB" id="A0AAP0F2F2"/>
<accession>A0AAP0F2F2</accession>
<keyword evidence="3" id="KW-1185">Reference proteome</keyword>
<evidence type="ECO:0000313" key="3">
    <source>
        <dbReference type="Proteomes" id="UP001419268"/>
    </source>
</evidence>
<dbReference type="PANTHER" id="PTHR35505:SF1">
    <property type="entry name" value="SNF2 DOMAIN PROTEIN"/>
    <property type="match status" value="1"/>
</dbReference>
<proteinExistence type="predicted"/>
<feature type="region of interest" description="Disordered" evidence="1">
    <location>
        <begin position="459"/>
        <end position="523"/>
    </location>
</feature>
<comment type="caution">
    <text evidence="2">The sequence shown here is derived from an EMBL/GenBank/DDBJ whole genome shotgun (WGS) entry which is preliminary data.</text>
</comment>
<dbReference type="Proteomes" id="UP001419268">
    <property type="component" value="Unassembled WGS sequence"/>
</dbReference>
<organism evidence="2 3">
    <name type="scientific">Stephania cephalantha</name>
    <dbReference type="NCBI Taxonomy" id="152367"/>
    <lineage>
        <taxon>Eukaryota</taxon>
        <taxon>Viridiplantae</taxon>
        <taxon>Streptophyta</taxon>
        <taxon>Embryophyta</taxon>
        <taxon>Tracheophyta</taxon>
        <taxon>Spermatophyta</taxon>
        <taxon>Magnoliopsida</taxon>
        <taxon>Ranunculales</taxon>
        <taxon>Menispermaceae</taxon>
        <taxon>Menispermoideae</taxon>
        <taxon>Cissampelideae</taxon>
        <taxon>Stephania</taxon>
    </lineage>
</organism>